<keyword evidence="3" id="KW-1185">Reference proteome</keyword>
<dbReference type="EMBL" id="AP025637">
    <property type="protein sequence ID" value="BDG74033.1"/>
    <property type="molecule type" value="Genomic_DNA"/>
</dbReference>
<evidence type="ECO:0000313" key="2">
    <source>
        <dbReference type="EMBL" id="BDG74033.1"/>
    </source>
</evidence>
<sequence length="78" mass="8395">MQMLVGRDDYRGHLGPGEQLPPVLADKVGLHERAYLRRSLGPDIADADPVHHRVAACQRTAEAPDAPSTNDGKANPAM</sequence>
<feature type="region of interest" description="Disordered" evidence="1">
    <location>
        <begin position="57"/>
        <end position="78"/>
    </location>
</feature>
<name>A0ABM7Y7M8_9PROT</name>
<accession>A0ABM7Y7M8</accession>
<feature type="compositionally biased region" description="Basic and acidic residues" evidence="1">
    <location>
        <begin position="1"/>
        <end position="12"/>
    </location>
</feature>
<reference evidence="2 3" key="1">
    <citation type="journal article" date="2016" name="Microbes Environ.">
        <title>Phylogenetically diverse aerobic anoxygenic phototrophic bacteria isolated from epilithic biofilms in Tama river, Japan.</title>
        <authorList>
            <person name="Hirose S."/>
            <person name="Matsuura K."/>
            <person name="Haruta S."/>
        </authorList>
    </citation>
    <scope>NUCLEOTIDE SEQUENCE [LARGE SCALE GENOMIC DNA]</scope>
    <source>
        <strain evidence="2 3">S08</strain>
    </source>
</reference>
<evidence type="ECO:0000313" key="3">
    <source>
        <dbReference type="Proteomes" id="UP000831327"/>
    </source>
</evidence>
<proteinExistence type="predicted"/>
<gene>
    <name evidence="2" type="ORF">Rmf_39620</name>
</gene>
<evidence type="ECO:0000256" key="1">
    <source>
        <dbReference type="SAM" id="MobiDB-lite"/>
    </source>
</evidence>
<dbReference type="Proteomes" id="UP000831327">
    <property type="component" value="Chromosome"/>
</dbReference>
<protein>
    <submittedName>
        <fullName evidence="2">Uncharacterized protein</fullName>
    </submittedName>
</protein>
<feature type="region of interest" description="Disordered" evidence="1">
    <location>
        <begin position="1"/>
        <end position="20"/>
    </location>
</feature>
<organism evidence="2 3">
    <name type="scientific">Roseomonas fluvialis</name>
    <dbReference type="NCBI Taxonomy" id="1750527"/>
    <lineage>
        <taxon>Bacteria</taxon>
        <taxon>Pseudomonadati</taxon>
        <taxon>Pseudomonadota</taxon>
        <taxon>Alphaproteobacteria</taxon>
        <taxon>Acetobacterales</taxon>
        <taxon>Roseomonadaceae</taxon>
        <taxon>Roseomonas</taxon>
    </lineage>
</organism>